<feature type="region of interest" description="Disordered" evidence="4">
    <location>
        <begin position="136"/>
        <end position="170"/>
    </location>
</feature>
<dbReference type="InterPro" id="IPR051861">
    <property type="entry name" value="NET_actin-binding_domain"/>
</dbReference>
<dbReference type="Pfam" id="PF07765">
    <property type="entry name" value="KIP1"/>
    <property type="match status" value="1"/>
</dbReference>
<gene>
    <name evidence="6" type="primary">LOC101259880</name>
</gene>
<reference evidence="6" key="2">
    <citation type="submission" date="2019-01" db="UniProtKB">
        <authorList>
            <consortium name="EnsemblPlants"/>
        </authorList>
    </citation>
    <scope>IDENTIFICATION</scope>
    <source>
        <strain evidence="6">cv. Heinz 1706</strain>
    </source>
</reference>
<dbReference type="Gramene" id="Solyc09g074470.3.1">
    <property type="protein sequence ID" value="Solyc09g074470.3.1"/>
    <property type="gene ID" value="Solyc09g074470.3"/>
</dbReference>
<dbReference type="Proteomes" id="UP000004994">
    <property type="component" value="Chromosome 9"/>
</dbReference>
<evidence type="ECO:0000259" key="5">
    <source>
        <dbReference type="PROSITE" id="PS51774"/>
    </source>
</evidence>
<dbReference type="PANTHER" id="PTHR32258">
    <property type="entry name" value="PROTEIN NETWORKED 4A"/>
    <property type="match status" value="1"/>
</dbReference>
<dbReference type="PROSITE" id="PS51774">
    <property type="entry name" value="NAB"/>
    <property type="match status" value="1"/>
</dbReference>
<dbReference type="RefSeq" id="XP_004247463.1">
    <property type="nucleotide sequence ID" value="XM_004247415.5"/>
</dbReference>
<dbReference type="GO" id="GO:0005774">
    <property type="term" value="C:vacuolar membrane"/>
    <property type="evidence" value="ECO:0000318"/>
    <property type="project" value="GO_Central"/>
</dbReference>
<comment type="similarity">
    <text evidence="2">Belongs to the NET family.</text>
</comment>
<evidence type="ECO:0000313" key="7">
    <source>
        <dbReference type="Proteomes" id="UP000004994"/>
    </source>
</evidence>
<dbReference type="PANTHER" id="PTHR32258:SF28">
    <property type="entry name" value="PROTEIN NETWORKED 3A-RELATED"/>
    <property type="match status" value="1"/>
</dbReference>
<proteinExistence type="inferred from homology"/>
<evidence type="ECO:0000256" key="1">
    <source>
        <dbReference type="ARBA" id="ARBA00023054"/>
    </source>
</evidence>
<sequence>MVEAKDKLSSHWWWLDSQKKGTLNRSPWLQSTLSELDEKTESMLRIVEQDADSFAQRAEMYYKKRPQLINMVEDFYKTHRLLAEKYDQIKSESGTRLMTQPWMSPLSFTKYHPQKTLMSATEISYDSYSEIFDPESELSDNMSEVEDPDLEEEEEEIQTPKSEKETMEVSSGFSVKNDEVVKLMEEIEKLKEENRVQQELLSQKDEEKREVIRQLSLAMDLLREENIMLRKKSVATPKSSPKKENIFEYKTLKEGFRKASSSPKKESVIELKTFKDGFWKRLFN</sequence>
<dbReference type="InParanoid" id="A0A3Q7I5G9"/>
<dbReference type="KEGG" id="sly:101259880"/>
<keyword evidence="1 3" id="KW-0175">Coiled coil</keyword>
<dbReference type="OMA" id="AHCKATT"/>
<dbReference type="PaxDb" id="4081-Solyc09g074470.2.1"/>
<dbReference type="OrthoDB" id="2019833at2759"/>
<dbReference type="GeneID" id="101259880"/>
<organism evidence="6">
    <name type="scientific">Solanum lycopersicum</name>
    <name type="common">Tomato</name>
    <name type="synonym">Lycopersicon esculentum</name>
    <dbReference type="NCBI Taxonomy" id="4081"/>
    <lineage>
        <taxon>Eukaryota</taxon>
        <taxon>Viridiplantae</taxon>
        <taxon>Streptophyta</taxon>
        <taxon>Embryophyta</taxon>
        <taxon>Tracheophyta</taxon>
        <taxon>Spermatophyta</taxon>
        <taxon>Magnoliopsida</taxon>
        <taxon>eudicotyledons</taxon>
        <taxon>Gunneridae</taxon>
        <taxon>Pentapetalae</taxon>
        <taxon>asterids</taxon>
        <taxon>lamiids</taxon>
        <taxon>Solanales</taxon>
        <taxon>Solanaceae</taxon>
        <taxon>Solanoideae</taxon>
        <taxon>Solaneae</taxon>
        <taxon>Solanum</taxon>
        <taxon>Solanum subgen. Lycopersicon</taxon>
    </lineage>
</organism>
<dbReference type="InterPro" id="IPR011684">
    <property type="entry name" value="NAB"/>
</dbReference>
<feature type="compositionally biased region" description="Acidic residues" evidence="4">
    <location>
        <begin position="136"/>
        <end position="157"/>
    </location>
</feature>
<feature type="domain" description="NAB" evidence="5">
    <location>
        <begin position="10"/>
        <end position="93"/>
    </location>
</feature>
<dbReference type="STRING" id="4081.A0A3Q7I5G9"/>
<evidence type="ECO:0000313" key="6">
    <source>
        <dbReference type="EnsemblPlants" id="Solyc09g074470.3.1"/>
    </source>
</evidence>
<name>A0A3Q7I5G9_SOLLC</name>
<reference evidence="6" key="1">
    <citation type="journal article" date="2012" name="Nature">
        <title>The tomato genome sequence provides insights into fleshy fruit evolution.</title>
        <authorList>
            <consortium name="Tomato Genome Consortium"/>
        </authorList>
    </citation>
    <scope>NUCLEOTIDE SEQUENCE [LARGE SCALE GENOMIC DNA]</scope>
    <source>
        <strain evidence="6">cv. Heinz 1706</strain>
    </source>
</reference>
<protein>
    <recommendedName>
        <fullName evidence="5">NAB domain-containing protein</fullName>
    </recommendedName>
</protein>
<accession>A0A3Q7I5G9</accession>
<dbReference type="AlphaFoldDB" id="A0A3Q7I5G9"/>
<evidence type="ECO:0000256" key="2">
    <source>
        <dbReference type="ARBA" id="ARBA00038006"/>
    </source>
</evidence>
<feature type="coiled-coil region" evidence="3">
    <location>
        <begin position="173"/>
        <end position="232"/>
    </location>
</feature>
<dbReference type="GO" id="GO:0003779">
    <property type="term" value="F:actin binding"/>
    <property type="evidence" value="ECO:0007669"/>
    <property type="project" value="InterPro"/>
</dbReference>
<dbReference type="RefSeq" id="XP_010326609.1">
    <property type="nucleotide sequence ID" value="XM_010328307.4"/>
</dbReference>
<evidence type="ECO:0000256" key="4">
    <source>
        <dbReference type="SAM" id="MobiDB-lite"/>
    </source>
</evidence>
<dbReference type="FunCoup" id="A0A3Q7I5G9">
    <property type="interactions" value="188"/>
</dbReference>
<keyword evidence="7" id="KW-1185">Reference proteome</keyword>
<dbReference type="EnsemblPlants" id="Solyc09g074470.3.1">
    <property type="protein sequence ID" value="Solyc09g074470.3.1"/>
    <property type="gene ID" value="Solyc09g074470.3"/>
</dbReference>
<evidence type="ECO:0000256" key="3">
    <source>
        <dbReference type="SAM" id="Coils"/>
    </source>
</evidence>